<dbReference type="GO" id="GO:0045152">
    <property type="term" value="F:antisigma factor binding"/>
    <property type="evidence" value="ECO:0007669"/>
    <property type="project" value="InterPro"/>
</dbReference>
<dbReference type="CDD" id="cd07043">
    <property type="entry name" value="STAS_anti-anti-sigma_factors"/>
    <property type="match status" value="1"/>
</dbReference>
<dbReference type="Gene3D" id="3.30.750.24">
    <property type="entry name" value="STAS domain"/>
    <property type="match status" value="1"/>
</dbReference>
<dbReference type="InterPro" id="IPR003658">
    <property type="entry name" value="Anti-sigma_ant"/>
</dbReference>
<dbReference type="InterPro" id="IPR014237">
    <property type="entry name" value="Anti-sigma_F_ant"/>
</dbReference>
<dbReference type="HOGENOM" id="CLU_115403_7_0_9"/>
<dbReference type="KEGG" id="slp:Slip_0525"/>
<dbReference type="eggNOG" id="COG1366">
    <property type="taxonomic scope" value="Bacteria"/>
</dbReference>
<name>D7CKS4_SYNLT</name>
<accession>D7CKS4</accession>
<evidence type="ECO:0000313" key="9">
    <source>
        <dbReference type="Proteomes" id="UP000000378"/>
    </source>
</evidence>
<dbReference type="InterPro" id="IPR036513">
    <property type="entry name" value="STAS_dom_sf"/>
</dbReference>
<sequence>MRLELKVIKDTLLVQIGGELDILAADRIRQEIDRVMQARKIQKLILDLEEISFMDSAGLGVILGRYKKISAVGGKMYIVRAHPGIRKILELAGVHKLVTLCQDEKEIISL</sequence>
<evidence type="ECO:0000259" key="7">
    <source>
        <dbReference type="PROSITE" id="PS50801"/>
    </source>
</evidence>
<dbReference type="STRING" id="643648.Slip_0525"/>
<evidence type="ECO:0000256" key="3">
    <source>
        <dbReference type="ARBA" id="ARBA00020784"/>
    </source>
</evidence>
<reference evidence="9" key="1">
    <citation type="journal article" date="2010" name="Stand. Genomic Sci.">
        <title>Complete genome sequence of Syntrophothermus lipocalidus type strain (TGB-C1T).</title>
        <authorList>
            <consortium name="US DOE Joint Genome Institute (JGI-PGF)"/>
            <person name="Djao O."/>
            <person name="Zhang X."/>
            <person name="Lucas S."/>
            <person name="Lapidus A."/>
            <person name="Glavina Del Rio T."/>
            <person name="Nolan M."/>
            <person name="Tice H."/>
            <person name="Cheng J."/>
            <person name="Han C."/>
            <person name="Tapia R."/>
            <person name="Goodwin L."/>
            <person name="Pitluck S."/>
            <person name="Liolios K."/>
            <person name="Ivanova N."/>
            <person name="Mavromatis K."/>
            <person name="Mikhailova N."/>
            <person name="Ovchinnikova G."/>
            <person name="Pati A."/>
            <person name="Brambilla E."/>
            <person name="Chen A."/>
            <person name="Palaniappan K."/>
            <person name="Land M."/>
            <person name="Hauser L."/>
            <person name="Chang Y."/>
            <person name="Jeffries C."/>
            <person name="Rohde M."/>
            <person name="Sikorski J."/>
            <person name="Spring S."/>
            <person name="Goker M."/>
            <person name="Detter J."/>
            <person name="Woyke T."/>
            <person name="Bristow J."/>
            <person name="Eisen J."/>
            <person name="Markowitz V."/>
            <person name="Hugenholtz P."/>
            <person name="Kyrpides N."/>
            <person name="Klenk H."/>
        </authorList>
    </citation>
    <scope>NUCLEOTIDE SEQUENCE [LARGE SCALE GENOMIC DNA]</scope>
    <source>
        <strain evidence="9">DSM 12680 / TGB-C1</strain>
    </source>
</reference>
<dbReference type="EMBL" id="CP002048">
    <property type="protein sequence ID" value="ADI01309.1"/>
    <property type="molecule type" value="Genomic_DNA"/>
</dbReference>
<keyword evidence="9" id="KW-1185">Reference proteome</keyword>
<dbReference type="AlphaFoldDB" id="D7CKS4"/>
<protein>
    <recommendedName>
        <fullName evidence="3 6">Anti-sigma F factor antagonist</fullName>
    </recommendedName>
    <alternativeName>
        <fullName evidence="6">Stage II sporulation protein</fullName>
    </alternativeName>
</protein>
<dbReference type="PANTHER" id="PTHR33495">
    <property type="entry name" value="ANTI-SIGMA FACTOR ANTAGONIST TM_1081-RELATED-RELATED"/>
    <property type="match status" value="1"/>
</dbReference>
<dbReference type="PANTHER" id="PTHR33495:SF2">
    <property type="entry name" value="ANTI-SIGMA FACTOR ANTAGONIST TM_1081-RELATED"/>
    <property type="match status" value="1"/>
</dbReference>
<gene>
    <name evidence="8" type="ordered locus">Slip_0525</name>
</gene>
<dbReference type="NCBIfam" id="TIGR00377">
    <property type="entry name" value="ant_ant_sig"/>
    <property type="match status" value="1"/>
</dbReference>
<dbReference type="GO" id="GO:0043856">
    <property type="term" value="F:anti-sigma factor antagonist activity"/>
    <property type="evidence" value="ECO:0007669"/>
    <property type="project" value="InterPro"/>
</dbReference>
<keyword evidence="5" id="KW-0749">Sporulation</keyword>
<dbReference type="SUPFAM" id="SSF52091">
    <property type="entry name" value="SpoIIaa-like"/>
    <property type="match status" value="1"/>
</dbReference>
<dbReference type="InterPro" id="IPR002645">
    <property type="entry name" value="STAS_dom"/>
</dbReference>
<evidence type="ECO:0000256" key="2">
    <source>
        <dbReference type="ARBA" id="ARBA00009013"/>
    </source>
</evidence>
<evidence type="ECO:0000256" key="4">
    <source>
        <dbReference type="ARBA" id="ARBA00022553"/>
    </source>
</evidence>
<organism evidence="8 9">
    <name type="scientific">Syntrophothermus lipocalidus (strain DSM 12680 / TGB-C1)</name>
    <dbReference type="NCBI Taxonomy" id="643648"/>
    <lineage>
        <taxon>Bacteria</taxon>
        <taxon>Bacillati</taxon>
        <taxon>Bacillota</taxon>
        <taxon>Clostridia</taxon>
        <taxon>Eubacteriales</taxon>
        <taxon>Syntrophomonadaceae</taxon>
        <taxon>Syntrophothermus</taxon>
    </lineage>
</organism>
<evidence type="ECO:0000256" key="6">
    <source>
        <dbReference type="RuleBase" id="RU003749"/>
    </source>
</evidence>
<evidence type="ECO:0000256" key="5">
    <source>
        <dbReference type="ARBA" id="ARBA00022969"/>
    </source>
</evidence>
<dbReference type="Proteomes" id="UP000000378">
    <property type="component" value="Chromosome"/>
</dbReference>
<dbReference type="GO" id="GO:0030435">
    <property type="term" value="P:sporulation resulting in formation of a cellular spore"/>
    <property type="evidence" value="ECO:0007669"/>
    <property type="project" value="UniProtKB-KW"/>
</dbReference>
<keyword evidence="4" id="KW-0597">Phosphoprotein</keyword>
<dbReference type="PROSITE" id="PS50801">
    <property type="entry name" value="STAS"/>
    <property type="match status" value="1"/>
</dbReference>
<dbReference type="NCBIfam" id="TIGR02886">
    <property type="entry name" value="spore_II_AA"/>
    <property type="match status" value="1"/>
</dbReference>
<reference evidence="8 9" key="2">
    <citation type="journal article" date="2010" name="Stand. Genomic Sci.">
        <title>Complete genome sequence of Syntrophothermus lipocalidus type strain (TGB-C1).</title>
        <authorList>
            <person name="Djao O.D."/>
            <person name="Zhang X."/>
            <person name="Lucas S."/>
            <person name="Lapidus A."/>
            <person name="Del Rio T.G."/>
            <person name="Nolan M."/>
            <person name="Tice H."/>
            <person name="Cheng J.F."/>
            <person name="Han C."/>
            <person name="Tapia R."/>
            <person name="Goodwin L."/>
            <person name="Pitluck S."/>
            <person name="Liolios K."/>
            <person name="Ivanova N."/>
            <person name="Mavromatis K."/>
            <person name="Mikhailova N."/>
            <person name="Ovchinnikova G."/>
            <person name="Pati A."/>
            <person name="Brambilla E."/>
            <person name="Chen A."/>
            <person name="Palaniappan K."/>
            <person name="Land M."/>
            <person name="Hauser L."/>
            <person name="Chang Y.J."/>
            <person name="Jeffries C.D."/>
            <person name="Rohde M."/>
            <person name="Sikorski J."/>
            <person name="Spring S."/>
            <person name="Goker M."/>
            <person name="Detter J.C."/>
            <person name="Woyke T."/>
            <person name="Bristow J."/>
            <person name="Eisen J.A."/>
            <person name="Markowitz V."/>
            <person name="Hugenholtz P."/>
            <person name="Kyrpides N.C."/>
            <person name="Klenk H.P."/>
        </authorList>
    </citation>
    <scope>NUCLEOTIDE SEQUENCE [LARGE SCALE GENOMIC DNA]</scope>
    <source>
        <strain evidence="9">DSM 12680 / TGB-C1</strain>
    </source>
</reference>
<comment type="function">
    <text evidence="1">In the phosphorylated form it could act as an anti-anti-sigma factor that counteracts SpoIIAB and thus releases sigma f from inhibition.</text>
</comment>
<evidence type="ECO:0000313" key="8">
    <source>
        <dbReference type="EMBL" id="ADI01309.1"/>
    </source>
</evidence>
<proteinExistence type="inferred from homology"/>
<dbReference type="Pfam" id="PF01740">
    <property type="entry name" value="STAS"/>
    <property type="match status" value="1"/>
</dbReference>
<comment type="similarity">
    <text evidence="2 6">Belongs to the anti-sigma-factor antagonist family.</text>
</comment>
<dbReference type="RefSeq" id="WP_013174711.1">
    <property type="nucleotide sequence ID" value="NC_014220.1"/>
</dbReference>
<feature type="domain" description="STAS" evidence="7">
    <location>
        <begin position="1"/>
        <end position="110"/>
    </location>
</feature>
<evidence type="ECO:0000256" key="1">
    <source>
        <dbReference type="ARBA" id="ARBA00001976"/>
    </source>
</evidence>